<dbReference type="PANTHER" id="PTHR47683">
    <property type="entry name" value="PSEUDOURIDINE SYNTHASE FAMILY PROTEIN-RELATED"/>
    <property type="match status" value="1"/>
</dbReference>
<keyword evidence="6" id="KW-1185">Reference proteome</keyword>
<protein>
    <recommendedName>
        <fullName evidence="3">Pseudouridine synthase</fullName>
        <ecNumber evidence="3">5.4.99.-</ecNumber>
    </recommendedName>
</protein>
<dbReference type="GO" id="GO:0009982">
    <property type="term" value="F:pseudouridine synthase activity"/>
    <property type="evidence" value="ECO:0007669"/>
    <property type="project" value="InterPro"/>
</dbReference>
<dbReference type="InterPro" id="IPR020094">
    <property type="entry name" value="TruA/RsuA/RluB/E/F_N"/>
</dbReference>
<proteinExistence type="inferred from homology"/>
<organism evidence="5 6">
    <name type="scientific">Canicola haemoglobinophilus</name>
    <dbReference type="NCBI Taxonomy" id="733"/>
    <lineage>
        <taxon>Bacteria</taxon>
        <taxon>Pseudomonadati</taxon>
        <taxon>Pseudomonadota</taxon>
        <taxon>Gammaproteobacteria</taxon>
        <taxon>Pasteurellales</taxon>
        <taxon>Pasteurellaceae</taxon>
        <taxon>Canicola</taxon>
    </lineage>
</organism>
<dbReference type="InterPro" id="IPR050343">
    <property type="entry name" value="RsuA_PseudoU_synthase"/>
</dbReference>
<dbReference type="InterPro" id="IPR006145">
    <property type="entry name" value="PsdUridine_synth_RsuA/RluA"/>
</dbReference>
<dbReference type="GO" id="GO:0003723">
    <property type="term" value="F:RNA binding"/>
    <property type="evidence" value="ECO:0007669"/>
    <property type="project" value="InterPro"/>
</dbReference>
<dbReference type="NCBIfam" id="TIGR00093">
    <property type="entry name" value="pseudouridine synthase"/>
    <property type="match status" value="1"/>
</dbReference>
<dbReference type="PANTHER" id="PTHR47683:SF2">
    <property type="entry name" value="RNA-BINDING S4 DOMAIN-CONTAINING PROTEIN"/>
    <property type="match status" value="1"/>
</dbReference>
<dbReference type="Gene3D" id="3.30.70.1560">
    <property type="entry name" value="Alpha-L RNA-binding motif"/>
    <property type="match status" value="1"/>
</dbReference>
<dbReference type="InterPro" id="IPR000748">
    <property type="entry name" value="PsdUridine_synth_RsuA/RluB/E/F"/>
</dbReference>
<evidence type="ECO:0000256" key="1">
    <source>
        <dbReference type="ARBA" id="ARBA00008348"/>
    </source>
</evidence>
<comment type="similarity">
    <text evidence="1 3">Belongs to the pseudouridine synthase RsuA family.</text>
</comment>
<gene>
    <name evidence="5" type="primary">rluE</name>
    <name evidence="5" type="ORF">NCTC1659_00622</name>
</gene>
<dbReference type="GO" id="GO:0006364">
    <property type="term" value="P:rRNA processing"/>
    <property type="evidence" value="ECO:0007669"/>
    <property type="project" value="UniProtKB-ARBA"/>
</dbReference>
<dbReference type="Pfam" id="PF00849">
    <property type="entry name" value="PseudoU_synth_2"/>
    <property type="match status" value="1"/>
</dbReference>
<evidence type="ECO:0000313" key="5">
    <source>
        <dbReference type="EMBL" id="STO59373.1"/>
    </source>
</evidence>
<evidence type="ECO:0000259" key="4">
    <source>
        <dbReference type="Pfam" id="PF00849"/>
    </source>
</evidence>
<dbReference type="AlphaFoldDB" id="A0A377HSR5"/>
<keyword evidence="2 3" id="KW-0413">Isomerase</keyword>
<accession>A0A377HSR5</accession>
<dbReference type="GO" id="GO:0140098">
    <property type="term" value="F:catalytic activity, acting on RNA"/>
    <property type="evidence" value="ECO:0007669"/>
    <property type="project" value="UniProtKB-ARBA"/>
</dbReference>
<name>A0A377HSR5_9PAST</name>
<evidence type="ECO:0000256" key="3">
    <source>
        <dbReference type="RuleBase" id="RU003887"/>
    </source>
</evidence>
<feature type="domain" description="Pseudouridine synthase RsuA/RluA-like" evidence="4">
    <location>
        <begin position="50"/>
        <end position="194"/>
    </location>
</feature>
<dbReference type="EC" id="5.4.99.-" evidence="3"/>
<dbReference type="Gene3D" id="3.30.70.580">
    <property type="entry name" value="Pseudouridine synthase I, catalytic domain, N-terminal subdomain"/>
    <property type="match status" value="1"/>
</dbReference>
<dbReference type="PROSITE" id="PS01149">
    <property type="entry name" value="PSI_RSU"/>
    <property type="match status" value="1"/>
</dbReference>
<dbReference type="SUPFAM" id="SSF55120">
    <property type="entry name" value="Pseudouridine synthase"/>
    <property type="match status" value="1"/>
</dbReference>
<dbReference type="InterPro" id="IPR018496">
    <property type="entry name" value="PsdUridine_synth_RsuA/RluB_CS"/>
</dbReference>
<dbReference type="InterPro" id="IPR020103">
    <property type="entry name" value="PsdUridine_synth_cat_dom_sf"/>
</dbReference>
<dbReference type="STRING" id="733.B0186_10255"/>
<dbReference type="InterPro" id="IPR042092">
    <property type="entry name" value="PsdUridine_s_RsuA/RluB/E/F_cat"/>
</dbReference>
<reference evidence="5 6" key="1">
    <citation type="submission" date="2018-06" db="EMBL/GenBank/DDBJ databases">
        <authorList>
            <consortium name="Pathogen Informatics"/>
            <person name="Doyle S."/>
        </authorList>
    </citation>
    <scope>NUCLEOTIDE SEQUENCE [LARGE SCALE GENOMIC DNA]</scope>
    <source>
        <strain evidence="5 6">NCTC1659</strain>
    </source>
</reference>
<dbReference type="GO" id="GO:0001522">
    <property type="term" value="P:pseudouridine synthesis"/>
    <property type="evidence" value="ECO:0007669"/>
    <property type="project" value="InterPro"/>
</dbReference>
<evidence type="ECO:0000313" key="6">
    <source>
        <dbReference type="Proteomes" id="UP000254329"/>
    </source>
</evidence>
<dbReference type="EMBL" id="UGHF01000001">
    <property type="protein sequence ID" value="STO59373.1"/>
    <property type="molecule type" value="Genomic_DNA"/>
</dbReference>
<dbReference type="CDD" id="cd02566">
    <property type="entry name" value="PseudoU_synth_RluE"/>
    <property type="match status" value="1"/>
</dbReference>
<evidence type="ECO:0000256" key="2">
    <source>
        <dbReference type="ARBA" id="ARBA00023235"/>
    </source>
</evidence>
<dbReference type="Proteomes" id="UP000254329">
    <property type="component" value="Unassembled WGS sequence"/>
</dbReference>
<sequence length="239" mass="27863">MNACPVFILMYKTTFPRQKQRNTYAKKSTVKSAVPNRPQKLQLSFAQTKVIIFNKPFDVLTQFTDEQGRATLKDFINIPHIYPVGRLDRDSEGLLLLTNNGELQHRLTDPKFKMEKTYWVQVEGIPTETDLMQLRKGVELKDGLTKPAKVRLISEPIIWQRNPPIRERKTIPTSWLEIKISEGRNRQVRRMTAHIGFPTLRLIRYKTANLTLDNLANGEFRELSSEELQHLYQLTKMSI</sequence>